<dbReference type="PIRSF" id="PIRSF000460">
    <property type="entry name" value="Pprylas_GlgP"/>
    <property type="match status" value="1"/>
</dbReference>
<comment type="similarity">
    <text evidence="3 9">Belongs to the glycogen phosphorylase family.</text>
</comment>
<dbReference type="Proteomes" id="UP001243212">
    <property type="component" value="Unassembled WGS sequence"/>
</dbReference>
<comment type="catalytic activity">
    <reaction evidence="1 9">
        <text>[(1-&gt;4)-alpha-D-glucosyl](n) + phosphate = [(1-&gt;4)-alpha-D-glucosyl](n-1) + alpha-D-glucose 1-phosphate</text>
        <dbReference type="Rhea" id="RHEA:41732"/>
        <dbReference type="Rhea" id="RHEA-COMP:9584"/>
        <dbReference type="Rhea" id="RHEA-COMP:9586"/>
        <dbReference type="ChEBI" id="CHEBI:15444"/>
        <dbReference type="ChEBI" id="CHEBI:43474"/>
        <dbReference type="ChEBI" id="CHEBI:58601"/>
        <dbReference type="EC" id="2.4.1.1"/>
    </reaction>
</comment>
<evidence type="ECO:0000256" key="1">
    <source>
        <dbReference type="ARBA" id="ARBA00001275"/>
    </source>
</evidence>
<dbReference type="CDD" id="cd04300">
    <property type="entry name" value="GT35_Glycogen_Phosphorylase"/>
    <property type="match status" value="1"/>
</dbReference>
<accession>A0ABT9NHA1</accession>
<evidence type="ECO:0000313" key="11">
    <source>
        <dbReference type="Proteomes" id="UP001243212"/>
    </source>
</evidence>
<evidence type="ECO:0000256" key="6">
    <source>
        <dbReference type="ARBA" id="ARBA00022898"/>
    </source>
</evidence>
<evidence type="ECO:0000256" key="5">
    <source>
        <dbReference type="ARBA" id="ARBA00022679"/>
    </source>
</evidence>
<gene>
    <name evidence="10" type="ORF">J2S70_001359</name>
</gene>
<protein>
    <recommendedName>
        <fullName evidence="9">Alpha-1,4 glucan phosphorylase</fullName>
        <ecNumber evidence="9">2.4.1.1</ecNumber>
    </recommendedName>
</protein>
<proteinExistence type="inferred from homology"/>
<organism evidence="10 11">
    <name type="scientific">Trueperella bonasi</name>
    <dbReference type="NCBI Taxonomy" id="312286"/>
    <lineage>
        <taxon>Bacteria</taxon>
        <taxon>Bacillati</taxon>
        <taxon>Actinomycetota</taxon>
        <taxon>Actinomycetes</taxon>
        <taxon>Actinomycetales</taxon>
        <taxon>Actinomycetaceae</taxon>
        <taxon>Trueperella</taxon>
    </lineage>
</organism>
<dbReference type="EMBL" id="JAUSQX010000001">
    <property type="protein sequence ID" value="MDP9806777.1"/>
    <property type="molecule type" value="Genomic_DNA"/>
</dbReference>
<comment type="function">
    <text evidence="8">Phosphorylase is an important allosteric enzyme in carbohydrate metabolism. Enzymes from different sources differ in their regulatory mechanisms and in their natural substrates. However, all known phosphorylases share catalytic and structural properties.</text>
</comment>
<dbReference type="PANTHER" id="PTHR11468:SF3">
    <property type="entry name" value="GLYCOGEN PHOSPHORYLASE, LIVER FORM"/>
    <property type="match status" value="1"/>
</dbReference>
<evidence type="ECO:0000256" key="8">
    <source>
        <dbReference type="ARBA" id="ARBA00025174"/>
    </source>
</evidence>
<evidence type="ECO:0000256" key="4">
    <source>
        <dbReference type="ARBA" id="ARBA00022676"/>
    </source>
</evidence>
<dbReference type="PROSITE" id="PS00102">
    <property type="entry name" value="PHOSPHORYLASE"/>
    <property type="match status" value="1"/>
</dbReference>
<evidence type="ECO:0000313" key="10">
    <source>
        <dbReference type="EMBL" id="MDP9806777.1"/>
    </source>
</evidence>
<evidence type="ECO:0000256" key="9">
    <source>
        <dbReference type="RuleBase" id="RU000587"/>
    </source>
</evidence>
<name>A0ABT9NHA1_9ACTO</name>
<dbReference type="Pfam" id="PF00343">
    <property type="entry name" value="Phosphorylase"/>
    <property type="match status" value="1"/>
</dbReference>
<keyword evidence="7 9" id="KW-0119">Carbohydrate metabolism</keyword>
<dbReference type="InterPro" id="IPR011833">
    <property type="entry name" value="Glycg_phsphrylas"/>
</dbReference>
<dbReference type="RefSeq" id="WP_407702636.1">
    <property type="nucleotide sequence ID" value="NZ_JAUSQX010000001.1"/>
</dbReference>
<keyword evidence="6 9" id="KW-0663">Pyridoxal phosphate</keyword>
<comment type="cofactor">
    <cofactor evidence="2 9">
        <name>pyridoxal 5'-phosphate</name>
        <dbReference type="ChEBI" id="CHEBI:597326"/>
    </cofactor>
</comment>
<reference evidence="10 11" key="1">
    <citation type="submission" date="2023-07" db="EMBL/GenBank/DDBJ databases">
        <title>Sequencing the genomes of 1000 actinobacteria strains.</title>
        <authorList>
            <person name="Klenk H.-P."/>
        </authorList>
    </citation>
    <scope>NUCLEOTIDE SEQUENCE [LARGE SCALE GENOMIC DNA]</scope>
    <source>
        <strain evidence="10 11">DSM 17163</strain>
    </source>
</reference>
<keyword evidence="11" id="KW-1185">Reference proteome</keyword>
<dbReference type="NCBIfam" id="TIGR02093">
    <property type="entry name" value="P_ylase"/>
    <property type="match status" value="1"/>
</dbReference>
<dbReference type="Gene3D" id="3.40.50.2000">
    <property type="entry name" value="Glycogen Phosphorylase B"/>
    <property type="match status" value="2"/>
</dbReference>
<dbReference type="SUPFAM" id="SSF53756">
    <property type="entry name" value="UDP-Glycosyltransferase/glycogen phosphorylase"/>
    <property type="match status" value="1"/>
</dbReference>
<evidence type="ECO:0000256" key="7">
    <source>
        <dbReference type="ARBA" id="ARBA00023277"/>
    </source>
</evidence>
<evidence type="ECO:0000256" key="3">
    <source>
        <dbReference type="ARBA" id="ARBA00006047"/>
    </source>
</evidence>
<dbReference type="InterPro" id="IPR000811">
    <property type="entry name" value="Glyco_trans_35"/>
</dbReference>
<keyword evidence="4 9" id="KW-0328">Glycosyltransferase</keyword>
<keyword evidence="5 9" id="KW-0808">Transferase</keyword>
<sequence length="789" mass="89641">MTHVDITTAIGGQVRSVSGKNAHSATLMEYWQGTAAAVISAIAENWQKTEERYNASRMQHYFSAEFLMGRALLNNLNNLGKIEETREALANYGVNLTDVLEAEHDAALGNGGLGRLAACFLDSSATQDLPVRGYGILYRYGLFKQFFENGFQGEKPDPWMEEGYPFVIRREEEQVRVNYADLQVRAIPYDMPITGYGTDNVGTLRLWKAEPIDEFDYNAFNSQDFTGAIVERERVSDISRVLYPNDSSFEGKILRVRQQYFFVSASLQQIIANEIEQRGGLDKFDSFNSIQLNDTHPVLAIPELMRILLDDYDFTWEDAWKIVQGTFAYTNHTVLAEALETWEIPIFERLFPRILEIVREIDRRFREEMSEAGLDAGKIDYLAPVSGNLVHMAWIACYASYSINGVAALHSEILKADTLNDWYKLWPEKFNNKTNGVTPRRWLDQCNPRLSALLTELLGSDEWVRDLDKLKELEGYLNDTTVLDRVNEIKHANKVDFAEWIKNRQGIDIDPHAIFDTQIKRLHEYKRQLMNALYILDLYFQIKDNPSMEVPPRVFIFGAKAAPGYVRAKAIIKLINTIGELVNNDEDVAGRLKVVFVENYNVSPAEHIIPATDVSEQISTAGKEASGTGNMKFMMNGALTLGTMDGANVEIVDSVGHDNAYIFGAEEDELPELRKTYDPRQTVANTPGLQRVVDALVDGTLDDGGTGLFHDLHHSLMVGDWGGADEYYVLGDFASYRETRDKMAKDYYADRRHWAAMVWKNIVESGRFSSDRTIRDYANEVWKIEPQKI</sequence>
<dbReference type="PANTHER" id="PTHR11468">
    <property type="entry name" value="GLYCOGEN PHOSPHORYLASE"/>
    <property type="match status" value="1"/>
</dbReference>
<evidence type="ECO:0000256" key="2">
    <source>
        <dbReference type="ARBA" id="ARBA00001933"/>
    </source>
</evidence>
<comment type="caution">
    <text evidence="10">The sequence shown here is derived from an EMBL/GenBank/DDBJ whole genome shotgun (WGS) entry which is preliminary data.</text>
</comment>
<comment type="function">
    <text evidence="9">Allosteric enzyme that catalyzes the rate-limiting step in glycogen catabolism, the phosphorolytic cleavage of glycogen to produce glucose-1-phosphate, and plays a central role in maintaining cellular and organismal glucose homeostasis.</text>
</comment>
<dbReference type="InterPro" id="IPR035090">
    <property type="entry name" value="Pyridoxal_P_attach_site"/>
</dbReference>
<dbReference type="EC" id="2.4.1.1" evidence="9"/>
<dbReference type="GO" id="GO:0004645">
    <property type="term" value="F:1,4-alpha-oligoglucan phosphorylase activity"/>
    <property type="evidence" value="ECO:0007669"/>
    <property type="project" value="UniProtKB-EC"/>
</dbReference>